<dbReference type="SUPFAM" id="SSF47473">
    <property type="entry name" value="EF-hand"/>
    <property type="match status" value="1"/>
</dbReference>
<evidence type="ECO:0000256" key="3">
    <source>
        <dbReference type="ARBA" id="ARBA00022837"/>
    </source>
</evidence>
<keyword evidence="2" id="KW-0677">Repeat</keyword>
<feature type="domain" description="EF-hand" evidence="5">
    <location>
        <begin position="200"/>
        <end position="235"/>
    </location>
</feature>
<evidence type="ECO:0000256" key="2">
    <source>
        <dbReference type="ARBA" id="ARBA00022737"/>
    </source>
</evidence>
<gene>
    <name evidence="6" type="ORF">SCF082_LOCUS7111</name>
</gene>
<dbReference type="InterPro" id="IPR036020">
    <property type="entry name" value="WW_dom_sf"/>
</dbReference>
<dbReference type="InterPro" id="IPR001202">
    <property type="entry name" value="WW_dom"/>
</dbReference>
<dbReference type="InterPro" id="IPR018247">
    <property type="entry name" value="EF_Hand_1_Ca_BS"/>
</dbReference>
<evidence type="ECO:0000259" key="4">
    <source>
        <dbReference type="PROSITE" id="PS50020"/>
    </source>
</evidence>
<dbReference type="Proteomes" id="UP001642464">
    <property type="component" value="Unassembled WGS sequence"/>
</dbReference>
<dbReference type="Pfam" id="PF00397">
    <property type="entry name" value="WW"/>
    <property type="match status" value="1"/>
</dbReference>
<dbReference type="InterPro" id="IPR002048">
    <property type="entry name" value="EF_hand_dom"/>
</dbReference>
<evidence type="ECO:0000313" key="6">
    <source>
        <dbReference type="EMBL" id="CAK9001911.1"/>
    </source>
</evidence>
<name>A0ABP0IH32_9DINO</name>
<dbReference type="PANTHER" id="PTHR34524:SF6">
    <property type="entry name" value="CALCYPHOSINE LIKE"/>
    <property type="match status" value="1"/>
</dbReference>
<sequence length="327" mass="36065">MGAGASTEGQEKLRHAFVDEALKPLDASDIKTPRGVSSVEEVKRLRALINEYGKQSEVMIKALLGDVPSVGKYFEMLFGKWDKDGNGTLSSEEFWSLMDSLKLNLAPKEIAALQRLTDGDGNGSISLQEFVQAAPSYLKQAAEEATESLPENDWLQLEDEKGNTYYYNKRTEESRWTAPEAFVKQVDATAAAEEKKMSPDLVAYLTNAFKQADADESGNLDLAEFEKLLQTDLKLGLTEEKYSQLVHKADVNGDGAIKWQEFVLVAPGILQQLLEETDEAACWVEDVDSDGTSYFFNTKTGVSQWDRPAALAATVDKDQAPESAANE</sequence>
<keyword evidence="1" id="KW-0479">Metal-binding</keyword>
<dbReference type="SMART" id="SM00054">
    <property type="entry name" value="EFh"/>
    <property type="match status" value="4"/>
</dbReference>
<dbReference type="Gene3D" id="1.10.238.10">
    <property type="entry name" value="EF-hand"/>
    <property type="match status" value="2"/>
</dbReference>
<dbReference type="SMART" id="SM00456">
    <property type="entry name" value="WW"/>
    <property type="match status" value="2"/>
</dbReference>
<protein>
    <submittedName>
        <fullName evidence="6">Calmodulin-related protein</fullName>
    </submittedName>
</protein>
<feature type="domain" description="WW" evidence="4">
    <location>
        <begin position="148"/>
        <end position="181"/>
    </location>
</feature>
<evidence type="ECO:0000256" key="1">
    <source>
        <dbReference type="ARBA" id="ARBA00022723"/>
    </source>
</evidence>
<dbReference type="Gene3D" id="2.20.70.10">
    <property type="match status" value="2"/>
</dbReference>
<accession>A0ABP0IH32</accession>
<dbReference type="Pfam" id="PF13499">
    <property type="entry name" value="EF-hand_7"/>
    <property type="match status" value="1"/>
</dbReference>
<dbReference type="PROSITE" id="PS50222">
    <property type="entry name" value="EF_HAND_2"/>
    <property type="match status" value="3"/>
</dbReference>
<dbReference type="PANTHER" id="PTHR34524">
    <property type="entry name" value="CALCYPHOSIN"/>
    <property type="match status" value="1"/>
</dbReference>
<dbReference type="CDD" id="cd00201">
    <property type="entry name" value="WW"/>
    <property type="match status" value="2"/>
</dbReference>
<feature type="domain" description="EF-hand" evidence="5">
    <location>
        <begin position="69"/>
        <end position="104"/>
    </location>
</feature>
<comment type="caution">
    <text evidence="6">The sequence shown here is derived from an EMBL/GenBank/DDBJ whole genome shotgun (WGS) entry which is preliminary data.</text>
</comment>
<organism evidence="6 7">
    <name type="scientific">Durusdinium trenchii</name>
    <dbReference type="NCBI Taxonomy" id="1381693"/>
    <lineage>
        <taxon>Eukaryota</taxon>
        <taxon>Sar</taxon>
        <taxon>Alveolata</taxon>
        <taxon>Dinophyceae</taxon>
        <taxon>Suessiales</taxon>
        <taxon>Symbiodiniaceae</taxon>
        <taxon>Durusdinium</taxon>
    </lineage>
</organism>
<evidence type="ECO:0000313" key="7">
    <source>
        <dbReference type="Proteomes" id="UP001642464"/>
    </source>
</evidence>
<dbReference type="Pfam" id="PF13833">
    <property type="entry name" value="EF-hand_8"/>
    <property type="match status" value="1"/>
</dbReference>
<proteinExistence type="predicted"/>
<dbReference type="PROSITE" id="PS01159">
    <property type="entry name" value="WW_DOMAIN_1"/>
    <property type="match status" value="1"/>
</dbReference>
<dbReference type="SUPFAM" id="SSF51045">
    <property type="entry name" value="WW domain"/>
    <property type="match status" value="2"/>
</dbReference>
<feature type="domain" description="WW" evidence="4">
    <location>
        <begin position="283"/>
        <end position="310"/>
    </location>
</feature>
<dbReference type="EMBL" id="CAXAMM010003975">
    <property type="protein sequence ID" value="CAK9001911.1"/>
    <property type="molecule type" value="Genomic_DNA"/>
</dbReference>
<dbReference type="CDD" id="cd00051">
    <property type="entry name" value="EFh"/>
    <property type="match status" value="2"/>
</dbReference>
<feature type="domain" description="EF-hand" evidence="5">
    <location>
        <begin position="237"/>
        <end position="272"/>
    </location>
</feature>
<dbReference type="PROSITE" id="PS00018">
    <property type="entry name" value="EF_HAND_1"/>
    <property type="match status" value="3"/>
</dbReference>
<evidence type="ECO:0000259" key="5">
    <source>
        <dbReference type="PROSITE" id="PS50222"/>
    </source>
</evidence>
<keyword evidence="3" id="KW-0106">Calcium</keyword>
<keyword evidence="7" id="KW-1185">Reference proteome</keyword>
<dbReference type="InterPro" id="IPR011992">
    <property type="entry name" value="EF-hand-dom_pair"/>
</dbReference>
<dbReference type="InterPro" id="IPR051581">
    <property type="entry name" value="Ca-bind"/>
</dbReference>
<dbReference type="PROSITE" id="PS50020">
    <property type="entry name" value="WW_DOMAIN_2"/>
    <property type="match status" value="2"/>
</dbReference>
<reference evidence="6 7" key="1">
    <citation type="submission" date="2024-02" db="EMBL/GenBank/DDBJ databases">
        <authorList>
            <person name="Chen Y."/>
            <person name="Shah S."/>
            <person name="Dougan E. K."/>
            <person name="Thang M."/>
            <person name="Chan C."/>
        </authorList>
    </citation>
    <scope>NUCLEOTIDE SEQUENCE [LARGE SCALE GENOMIC DNA]</scope>
</reference>